<dbReference type="EC" id="3.4.16.-" evidence="7"/>
<keyword evidence="3 7" id="KW-0645">Protease</keyword>
<dbReference type="PRINTS" id="PR00724">
    <property type="entry name" value="CRBOXYPTASEC"/>
</dbReference>
<dbReference type="PANTHER" id="PTHR11802">
    <property type="entry name" value="SERINE PROTEASE FAMILY S10 SERINE CARBOXYPEPTIDASE"/>
    <property type="match status" value="1"/>
</dbReference>
<dbReference type="InterPro" id="IPR001563">
    <property type="entry name" value="Peptidase_S10"/>
</dbReference>
<evidence type="ECO:0000256" key="2">
    <source>
        <dbReference type="ARBA" id="ARBA00022645"/>
    </source>
</evidence>
<accession>A0AAE0BEI7</accession>
<dbReference type="Gene3D" id="3.40.50.1820">
    <property type="entry name" value="alpha/beta hydrolase"/>
    <property type="match status" value="1"/>
</dbReference>
<organism evidence="8 9">
    <name type="scientific">Cymbomonas tetramitiformis</name>
    <dbReference type="NCBI Taxonomy" id="36881"/>
    <lineage>
        <taxon>Eukaryota</taxon>
        <taxon>Viridiplantae</taxon>
        <taxon>Chlorophyta</taxon>
        <taxon>Pyramimonadophyceae</taxon>
        <taxon>Pyramimonadales</taxon>
        <taxon>Pyramimonadaceae</taxon>
        <taxon>Cymbomonas</taxon>
    </lineage>
</organism>
<dbReference type="EMBL" id="LGRX02035357">
    <property type="protein sequence ID" value="KAK3235151.1"/>
    <property type="molecule type" value="Genomic_DNA"/>
</dbReference>
<dbReference type="Proteomes" id="UP001190700">
    <property type="component" value="Unassembled WGS sequence"/>
</dbReference>
<keyword evidence="2 7" id="KW-0121">Carboxypeptidase</keyword>
<dbReference type="InterPro" id="IPR018202">
    <property type="entry name" value="Ser_caboxypep_ser_AS"/>
</dbReference>
<evidence type="ECO:0000256" key="4">
    <source>
        <dbReference type="ARBA" id="ARBA00022729"/>
    </source>
</evidence>
<dbReference type="Pfam" id="PF00450">
    <property type="entry name" value="Peptidase_S10"/>
    <property type="match status" value="1"/>
</dbReference>
<dbReference type="SUPFAM" id="SSF53474">
    <property type="entry name" value="alpha/beta-Hydrolases"/>
    <property type="match status" value="1"/>
</dbReference>
<dbReference type="PROSITE" id="PS00131">
    <property type="entry name" value="CARBOXYPEPT_SER_SER"/>
    <property type="match status" value="1"/>
</dbReference>
<evidence type="ECO:0000313" key="9">
    <source>
        <dbReference type="Proteomes" id="UP001190700"/>
    </source>
</evidence>
<evidence type="ECO:0000256" key="5">
    <source>
        <dbReference type="ARBA" id="ARBA00022801"/>
    </source>
</evidence>
<gene>
    <name evidence="8" type="ORF">CYMTET_54635</name>
</gene>
<dbReference type="InterPro" id="IPR033124">
    <property type="entry name" value="Ser_caboxypep_his_AS"/>
</dbReference>
<evidence type="ECO:0000256" key="3">
    <source>
        <dbReference type="ARBA" id="ARBA00022670"/>
    </source>
</evidence>
<keyword evidence="9" id="KW-1185">Reference proteome</keyword>
<dbReference type="GO" id="GO:0004185">
    <property type="term" value="F:serine-type carboxypeptidase activity"/>
    <property type="evidence" value="ECO:0007669"/>
    <property type="project" value="UniProtKB-UniRule"/>
</dbReference>
<proteinExistence type="inferred from homology"/>
<dbReference type="FunFam" id="1.10.287.410:FF:000002">
    <property type="entry name" value="Carboxypeptidase"/>
    <property type="match status" value="1"/>
</dbReference>
<evidence type="ECO:0000256" key="1">
    <source>
        <dbReference type="ARBA" id="ARBA00009431"/>
    </source>
</evidence>
<evidence type="ECO:0000256" key="7">
    <source>
        <dbReference type="RuleBase" id="RU361156"/>
    </source>
</evidence>
<dbReference type="GO" id="GO:0006508">
    <property type="term" value="P:proteolysis"/>
    <property type="evidence" value="ECO:0007669"/>
    <property type="project" value="UniProtKB-KW"/>
</dbReference>
<reference evidence="8 9" key="1">
    <citation type="journal article" date="2015" name="Genome Biol. Evol.">
        <title>Comparative Genomics of a Bacterivorous Green Alga Reveals Evolutionary Causalities and Consequences of Phago-Mixotrophic Mode of Nutrition.</title>
        <authorList>
            <person name="Burns J.A."/>
            <person name="Paasch A."/>
            <person name="Narechania A."/>
            <person name="Kim E."/>
        </authorList>
    </citation>
    <scope>NUCLEOTIDE SEQUENCE [LARGE SCALE GENOMIC DNA]</scope>
    <source>
        <strain evidence="8 9">PLY_AMNH</strain>
    </source>
</reference>
<protein>
    <recommendedName>
        <fullName evidence="7">Carboxypeptidase</fullName>
        <ecNumber evidence="7">3.4.16.-</ecNumber>
    </recommendedName>
</protein>
<dbReference type="PANTHER" id="PTHR11802:SF113">
    <property type="entry name" value="SERINE CARBOXYPEPTIDASE CTSA-4.1"/>
    <property type="match status" value="1"/>
</dbReference>
<keyword evidence="5 7" id="KW-0378">Hydrolase</keyword>
<keyword evidence="6" id="KW-0325">Glycoprotein</keyword>
<comment type="similarity">
    <text evidence="1 7">Belongs to the peptidase S10 family.</text>
</comment>
<name>A0AAE0BEI7_9CHLO</name>
<comment type="caution">
    <text evidence="8">The sequence shown here is derived from an EMBL/GenBank/DDBJ whole genome shotgun (WGS) entry which is preliminary data.</text>
</comment>
<sequence length="328" mass="36553">MWIDQPTGVGFSYGDASDYDHNEKEVADDMFHFMQAWYGAHQEFLSNKFFVFGESYGGHYVPNVANRIFQGNQAKEGTHVNLAGFAVGNGLTDPEIQYAYYAEMANNNTYGIKAVSDSVYEKMVKAQDGCINKIKACQKLTIACTFAQASCNNDVVAPYEKTGLNPYDIRKPCGENPLCYDFSSVTKFLDLDSTRQALHVTSKSAKWESCNYKVNSDFSSDWMKNYQGQIPPMLEGGVRGLIYAGDADYICNWMGNKAWSLALNWSGSSKFRGTPDQEWTVDSKAAGKVRSADGFTFLQVYGAGHMVPMDQPLNALTMLNTFIHGEEF</sequence>
<dbReference type="PROSITE" id="PS00560">
    <property type="entry name" value="CARBOXYPEPT_SER_HIS"/>
    <property type="match status" value="1"/>
</dbReference>
<evidence type="ECO:0000313" key="8">
    <source>
        <dbReference type="EMBL" id="KAK3235151.1"/>
    </source>
</evidence>
<keyword evidence="4" id="KW-0732">Signal</keyword>
<evidence type="ECO:0000256" key="6">
    <source>
        <dbReference type="ARBA" id="ARBA00023180"/>
    </source>
</evidence>
<dbReference type="InterPro" id="IPR029058">
    <property type="entry name" value="AB_hydrolase_fold"/>
</dbReference>
<dbReference type="Gene3D" id="1.10.287.410">
    <property type="match status" value="1"/>
</dbReference>
<dbReference type="AlphaFoldDB" id="A0AAE0BEI7"/>